<protein>
    <recommendedName>
        <fullName evidence="1">C2H2-type domain-containing protein</fullName>
    </recommendedName>
</protein>
<comment type="caution">
    <text evidence="2">The sequence shown here is derived from an EMBL/GenBank/DDBJ whole genome shotgun (WGS) entry which is preliminary data.</text>
</comment>
<keyword evidence="3" id="KW-1185">Reference proteome</keyword>
<dbReference type="InterPro" id="IPR052797">
    <property type="entry name" value="RegFact_GeneExpr_CellDeath"/>
</dbReference>
<dbReference type="PROSITE" id="PS00028">
    <property type="entry name" value="ZINC_FINGER_C2H2_1"/>
    <property type="match status" value="1"/>
</dbReference>
<evidence type="ECO:0000259" key="1">
    <source>
        <dbReference type="PROSITE" id="PS00028"/>
    </source>
</evidence>
<dbReference type="SMART" id="SM00355">
    <property type="entry name" value="ZnF_C2H2"/>
    <property type="match status" value="2"/>
</dbReference>
<accession>A0A9P1N6F6</accession>
<name>A0A9P1N6F6_9PELO</name>
<evidence type="ECO:0000313" key="3">
    <source>
        <dbReference type="Proteomes" id="UP001152747"/>
    </source>
</evidence>
<dbReference type="PANTHER" id="PTHR33936">
    <property type="entry name" value="PROTEIN CBG17840"/>
    <property type="match status" value="1"/>
</dbReference>
<dbReference type="InterPro" id="IPR013087">
    <property type="entry name" value="Znf_C2H2_type"/>
</dbReference>
<evidence type="ECO:0000313" key="2">
    <source>
        <dbReference type="EMBL" id="CAI5449547.1"/>
    </source>
</evidence>
<dbReference type="AlphaFoldDB" id="A0A9P1N6F6"/>
<dbReference type="Proteomes" id="UP001152747">
    <property type="component" value="Unassembled WGS sequence"/>
</dbReference>
<organism evidence="2 3">
    <name type="scientific">Caenorhabditis angaria</name>
    <dbReference type="NCBI Taxonomy" id="860376"/>
    <lineage>
        <taxon>Eukaryota</taxon>
        <taxon>Metazoa</taxon>
        <taxon>Ecdysozoa</taxon>
        <taxon>Nematoda</taxon>
        <taxon>Chromadorea</taxon>
        <taxon>Rhabditida</taxon>
        <taxon>Rhabditina</taxon>
        <taxon>Rhabditomorpha</taxon>
        <taxon>Rhabditoidea</taxon>
        <taxon>Rhabditidae</taxon>
        <taxon>Peloderinae</taxon>
        <taxon>Caenorhabditis</taxon>
    </lineage>
</organism>
<reference evidence="2" key="1">
    <citation type="submission" date="2022-11" db="EMBL/GenBank/DDBJ databases">
        <authorList>
            <person name="Kikuchi T."/>
        </authorList>
    </citation>
    <scope>NUCLEOTIDE SEQUENCE</scope>
    <source>
        <strain evidence="2">PS1010</strain>
    </source>
</reference>
<feature type="domain" description="C2H2-type" evidence="1">
    <location>
        <begin position="132"/>
        <end position="152"/>
    </location>
</feature>
<proteinExistence type="predicted"/>
<dbReference type="PANTHER" id="PTHR33936:SF25">
    <property type="entry name" value="C2H2-TYPE DOMAIN-CONTAINING PROTEIN"/>
    <property type="match status" value="1"/>
</dbReference>
<dbReference type="OrthoDB" id="10031901at2759"/>
<gene>
    <name evidence="2" type="ORF">CAMP_LOCUS12184</name>
</gene>
<sequence length="379" mass="43790">MEEEYAYEEEYIEETVMLDPAFFEEHMLIVEEHLPDKHENLGVSPKQRLLLYPEMRKLPVFRKLPTTQAPLILGTNTILVNTFPDLTFDAACPNFDKEIEVSSGVEDDKSIIPVLREQKTKYSTSLADAVICEDCRICFRSRTAYLNHQNMHAQGIQSKPRVQIQCCIGECQIICDSQPTLIEHLRIQHEQHQLECSTMNFENPQQFKEWKDEIWRLVSRHTISVIVLETFQPPKKTGKPIQRSRSSKKIGTSCSAYFHMKQTKNGKITIRGCLEHVGHEIGQIDKTPLSKEIREEIAVYLLEGLDENEIVELMKDNSLAGDRRHYIQTYEVRNIYAKLERNYTPSDGKMSLADFQVKREDVESPPPYAAIEEVSTTID</sequence>
<dbReference type="EMBL" id="CANHGI010000004">
    <property type="protein sequence ID" value="CAI5449547.1"/>
    <property type="molecule type" value="Genomic_DNA"/>
</dbReference>